<evidence type="ECO:0000313" key="3">
    <source>
        <dbReference type="Proteomes" id="UP000192277"/>
    </source>
</evidence>
<reference evidence="2 3" key="1">
    <citation type="submission" date="2016-04" db="EMBL/GenBank/DDBJ databases">
        <authorList>
            <person name="Chen L."/>
            <person name="Zhuang W."/>
            <person name="Wang G."/>
        </authorList>
    </citation>
    <scope>NUCLEOTIDE SEQUENCE [LARGE SCALE GENOMIC DNA]</scope>
    <source>
        <strain evidence="3">GR20</strain>
    </source>
</reference>
<sequence length="96" mass="11426">MPLYYYFIIFIGLSFIILFFRSLVPPKRNIAVDLFNEGLRNENNGQYEEAVINYENALMEVKKTRSHSTFKNKIIEKLKILHTLIEYNNGVRIIRQ</sequence>
<accession>A0ABX3P2S9</accession>
<evidence type="ECO:0000313" key="2">
    <source>
        <dbReference type="EMBL" id="OQP53957.1"/>
    </source>
</evidence>
<evidence type="ECO:0008006" key="4">
    <source>
        <dbReference type="Google" id="ProtNLM"/>
    </source>
</evidence>
<dbReference type="SUPFAM" id="SSF116846">
    <property type="entry name" value="MIT domain"/>
    <property type="match status" value="1"/>
</dbReference>
<dbReference type="InterPro" id="IPR036181">
    <property type="entry name" value="MIT_dom_sf"/>
</dbReference>
<keyword evidence="1" id="KW-0812">Transmembrane</keyword>
<keyword evidence="3" id="KW-1185">Reference proteome</keyword>
<keyword evidence="1" id="KW-0472">Membrane</keyword>
<dbReference type="EMBL" id="LWBO01000002">
    <property type="protein sequence ID" value="OQP53957.1"/>
    <property type="molecule type" value="Genomic_DNA"/>
</dbReference>
<gene>
    <name evidence="2" type="ORF">A4D02_19900</name>
</gene>
<protein>
    <recommendedName>
        <fullName evidence="4">Tetratricopeptide TPR_1 repeat-containing protein</fullName>
    </recommendedName>
</protein>
<name>A0ABX3P2S9_9BACT</name>
<feature type="transmembrane region" description="Helical" evidence="1">
    <location>
        <begin position="6"/>
        <end position="24"/>
    </location>
</feature>
<proteinExistence type="predicted"/>
<keyword evidence="1" id="KW-1133">Transmembrane helix</keyword>
<organism evidence="2 3">
    <name type="scientific">Niastella koreensis</name>
    <dbReference type="NCBI Taxonomy" id="354356"/>
    <lineage>
        <taxon>Bacteria</taxon>
        <taxon>Pseudomonadati</taxon>
        <taxon>Bacteroidota</taxon>
        <taxon>Chitinophagia</taxon>
        <taxon>Chitinophagales</taxon>
        <taxon>Chitinophagaceae</taxon>
        <taxon>Niastella</taxon>
    </lineage>
</organism>
<dbReference type="Proteomes" id="UP000192277">
    <property type="component" value="Unassembled WGS sequence"/>
</dbReference>
<comment type="caution">
    <text evidence="2">The sequence shown here is derived from an EMBL/GenBank/DDBJ whole genome shotgun (WGS) entry which is preliminary data.</text>
</comment>
<evidence type="ECO:0000256" key="1">
    <source>
        <dbReference type="SAM" id="Phobius"/>
    </source>
</evidence>